<keyword evidence="6" id="KW-1185">Reference proteome</keyword>
<organism evidence="6 7">
    <name type="scientific">Bos indicus</name>
    <name type="common">Zebu</name>
    <dbReference type="NCBI Taxonomy" id="9915"/>
    <lineage>
        <taxon>Eukaryota</taxon>
        <taxon>Metazoa</taxon>
        <taxon>Chordata</taxon>
        <taxon>Craniata</taxon>
        <taxon>Vertebrata</taxon>
        <taxon>Euteleostomi</taxon>
        <taxon>Mammalia</taxon>
        <taxon>Eutheria</taxon>
        <taxon>Laurasiatheria</taxon>
        <taxon>Artiodactyla</taxon>
        <taxon>Ruminantia</taxon>
        <taxon>Pecora</taxon>
        <taxon>Bovidae</taxon>
        <taxon>Bovinae</taxon>
        <taxon>Bos</taxon>
    </lineage>
</organism>
<dbReference type="GeneID" id="109564193"/>
<name>A0ABM4SZA8_BOSIN</name>
<protein>
    <submittedName>
        <fullName evidence="7">Transmembrane protein 202-like isoform X1</fullName>
    </submittedName>
</protein>
<evidence type="ECO:0000256" key="2">
    <source>
        <dbReference type="ARBA" id="ARBA00022692"/>
    </source>
</evidence>
<evidence type="ECO:0000256" key="5">
    <source>
        <dbReference type="SAM" id="Phobius"/>
    </source>
</evidence>
<comment type="subcellular location">
    <subcellularLocation>
        <location evidence="1">Membrane</location>
        <topology evidence="1">Multi-pass membrane protein</topology>
    </subcellularLocation>
</comment>
<evidence type="ECO:0000256" key="1">
    <source>
        <dbReference type="ARBA" id="ARBA00004141"/>
    </source>
</evidence>
<dbReference type="Proteomes" id="UP001652663">
    <property type="component" value="Chromosome 10"/>
</dbReference>
<reference evidence="7" key="1">
    <citation type="submission" date="2025-08" db="UniProtKB">
        <authorList>
            <consortium name="RefSeq"/>
        </authorList>
    </citation>
    <scope>IDENTIFICATION</scope>
    <source>
        <tissue evidence="7">Blood</tissue>
    </source>
</reference>
<feature type="transmembrane region" description="Helical" evidence="5">
    <location>
        <begin position="161"/>
        <end position="185"/>
    </location>
</feature>
<feature type="transmembrane region" description="Helical" evidence="5">
    <location>
        <begin position="65"/>
        <end position="88"/>
    </location>
</feature>
<accession>A0ABM4SZA8</accession>
<dbReference type="PANTHER" id="PTHR10671:SF42">
    <property type="entry name" value="TRANSMEMBRANE PROTEIN 202"/>
    <property type="match status" value="1"/>
</dbReference>
<feature type="transmembrane region" description="Helical" evidence="5">
    <location>
        <begin position="130"/>
        <end position="149"/>
    </location>
</feature>
<evidence type="ECO:0000313" key="6">
    <source>
        <dbReference type="Proteomes" id="UP001652663"/>
    </source>
</evidence>
<proteinExistence type="predicted"/>
<gene>
    <name evidence="7" type="primary">LOC109564193</name>
</gene>
<dbReference type="RefSeq" id="XP_070653137.1">
    <property type="nucleotide sequence ID" value="XM_070797036.1"/>
</dbReference>
<dbReference type="PANTHER" id="PTHR10671">
    <property type="entry name" value="EPITHELIAL MEMBRANE PROTEIN-RELATED"/>
    <property type="match status" value="1"/>
</dbReference>
<keyword evidence="3 5" id="KW-1133">Transmembrane helix</keyword>
<feature type="transmembrane region" description="Helical" evidence="5">
    <location>
        <begin position="197"/>
        <end position="220"/>
    </location>
</feature>
<sequence>MAVGYSSEPGARMERREGNERALQSIYNIGRMSHPTYRPILPRLHRFSSIPPYLRRFLQKSRSCIRHLCACSSGFNFVLLLCLSPLHWVQFVVLKDRQKLLAGLWTLCHHDLCWGNALKAPYYLQFSRAFFLISAFTILIIIIWLSISLTKGPGDKTYIDLGISIFCFISGTCLLFCLIFFLLQVKLYSKNVLEPRFLIVYHINWLGSILYMMIGFLSVLNHLSSQVPPPDQNLFVIPITRTRVGNMATVKLSLSEGDSGVSSCMSKAPERQLSSVVQSRAQAEAET</sequence>
<keyword evidence="2 5" id="KW-0812">Transmembrane</keyword>
<evidence type="ECO:0000256" key="3">
    <source>
        <dbReference type="ARBA" id="ARBA00022989"/>
    </source>
</evidence>
<evidence type="ECO:0000256" key="4">
    <source>
        <dbReference type="ARBA" id="ARBA00023136"/>
    </source>
</evidence>
<dbReference type="InterPro" id="IPR050579">
    <property type="entry name" value="PMP-22/EMP/MP20-like"/>
</dbReference>
<keyword evidence="4 5" id="KW-0472">Membrane</keyword>
<evidence type="ECO:0000313" key="7">
    <source>
        <dbReference type="RefSeq" id="XP_070653137.1"/>
    </source>
</evidence>